<protein>
    <submittedName>
        <fullName evidence="1">Uncharacterized protein</fullName>
    </submittedName>
</protein>
<name>A0ACB9CFZ9_9ASTR</name>
<gene>
    <name evidence="1" type="ORF">L1987_64262</name>
</gene>
<reference evidence="2" key="1">
    <citation type="journal article" date="2022" name="Mol. Ecol. Resour.">
        <title>The genomes of chicory, endive, great burdock and yacon provide insights into Asteraceae palaeo-polyploidization history and plant inulin production.</title>
        <authorList>
            <person name="Fan W."/>
            <person name="Wang S."/>
            <person name="Wang H."/>
            <person name="Wang A."/>
            <person name="Jiang F."/>
            <person name="Liu H."/>
            <person name="Zhao H."/>
            <person name="Xu D."/>
            <person name="Zhang Y."/>
        </authorList>
    </citation>
    <scope>NUCLEOTIDE SEQUENCE [LARGE SCALE GENOMIC DNA]</scope>
    <source>
        <strain evidence="2">cv. Yunnan</strain>
    </source>
</reference>
<proteinExistence type="predicted"/>
<evidence type="ECO:0000313" key="1">
    <source>
        <dbReference type="EMBL" id="KAI3733047.1"/>
    </source>
</evidence>
<comment type="caution">
    <text evidence="1">The sequence shown here is derived from an EMBL/GenBank/DDBJ whole genome shotgun (WGS) entry which is preliminary data.</text>
</comment>
<sequence>MPWVGLYTAIASLICTLAMAADVTHGFWQWKLWFPNKFFTLNATTLTLIAISTKLPVDLTTNTSDLYTGGSIEYTKIISIIFLLTMLANFLPSLALMDDKELLTNIVALGILVITIIVNLFIQTFTQLHLVPFAAIPLLIFPILLPFSVALTISTTRKILEQRYKESLQLGSSHEEKMFSSKDLKCYVKKLWMMAETRNPQFVIACSPVSCAFGGICVYLAISSFPMAFYMEDFWHGTDIYKWSLKIIYFVQSSGVVVGSIAPMFRCFTSIGHYNLSKKWSKNHLNVFRVEKHWIRRLQQWKRSHVRLHIPGRHCKIVFHYSKNTFLNVCITCHVAVLVICKTICLIPRIFLILLSCCWHFIKSFLTKFKMVANESSEIEEYTRYVVQIEEEAKLSERILRNTLHSITQLLDEFEKKEPKNLIKLLEKSTGFNGVIEFDNDQVPPLYPQEINNCWSLVVVTLTATAMALPNIENSHFKGLLSSMREGLQIVTHIEECLNVDGDSIKVRKAARRVWTEVEVYRTWLQIDLQKMARKGKTSKEILQWIGDEAAKVVIQYISSKKTSIDRSPYKFILASSMYRISQTILLHYNERENWLNDEELFEWISGIIADVLLACFANLPHVIKLKCHHQAIEKRGDNIRIAAQLLGKSKKILKILKASDFPNLDEDSMAYIDRWWCALLKSQVPNNGHITNRGASSTRIQGDFSSSNELVIVTVCS</sequence>
<keyword evidence="2" id="KW-1185">Reference proteome</keyword>
<dbReference type="Proteomes" id="UP001056120">
    <property type="component" value="Linkage Group LG21"/>
</dbReference>
<dbReference type="EMBL" id="CM042038">
    <property type="protein sequence ID" value="KAI3733047.1"/>
    <property type="molecule type" value="Genomic_DNA"/>
</dbReference>
<organism evidence="1 2">
    <name type="scientific">Smallanthus sonchifolius</name>
    <dbReference type="NCBI Taxonomy" id="185202"/>
    <lineage>
        <taxon>Eukaryota</taxon>
        <taxon>Viridiplantae</taxon>
        <taxon>Streptophyta</taxon>
        <taxon>Embryophyta</taxon>
        <taxon>Tracheophyta</taxon>
        <taxon>Spermatophyta</taxon>
        <taxon>Magnoliopsida</taxon>
        <taxon>eudicotyledons</taxon>
        <taxon>Gunneridae</taxon>
        <taxon>Pentapetalae</taxon>
        <taxon>asterids</taxon>
        <taxon>campanulids</taxon>
        <taxon>Asterales</taxon>
        <taxon>Asteraceae</taxon>
        <taxon>Asteroideae</taxon>
        <taxon>Heliantheae alliance</taxon>
        <taxon>Millerieae</taxon>
        <taxon>Smallanthus</taxon>
    </lineage>
</organism>
<accession>A0ACB9CFZ9</accession>
<evidence type="ECO:0000313" key="2">
    <source>
        <dbReference type="Proteomes" id="UP001056120"/>
    </source>
</evidence>
<reference evidence="1 2" key="2">
    <citation type="journal article" date="2022" name="Mol. Ecol. Resour.">
        <title>The genomes of chicory, endive, great burdock and yacon provide insights into Asteraceae paleo-polyploidization history and plant inulin production.</title>
        <authorList>
            <person name="Fan W."/>
            <person name="Wang S."/>
            <person name="Wang H."/>
            <person name="Wang A."/>
            <person name="Jiang F."/>
            <person name="Liu H."/>
            <person name="Zhao H."/>
            <person name="Xu D."/>
            <person name="Zhang Y."/>
        </authorList>
    </citation>
    <scope>NUCLEOTIDE SEQUENCE [LARGE SCALE GENOMIC DNA]</scope>
    <source>
        <strain evidence="2">cv. Yunnan</strain>
        <tissue evidence="1">Leaves</tissue>
    </source>
</reference>